<feature type="transmembrane region" description="Helical" evidence="1">
    <location>
        <begin position="101"/>
        <end position="124"/>
    </location>
</feature>
<gene>
    <name evidence="2" type="ORF">EJ73_00652</name>
</gene>
<keyword evidence="1" id="KW-1133">Transmembrane helix</keyword>
<dbReference type="Proteomes" id="UP000248314">
    <property type="component" value="Unassembled WGS sequence"/>
</dbReference>
<dbReference type="AlphaFoldDB" id="A0A318HZB2"/>
<sequence>MIPLNIIDRIYFAGERLYDLGGFKRMNGPSAIVYVLTLPFFSLLNKLHEQNLLPFNKKFALLYILAALAGLYFCVWIVYIKRGRHERVMNYYSSKAIDTRGCHYSYIVSGIAVGLVIAIIITKYGSSFPPKWLL</sequence>
<keyword evidence="1" id="KW-0472">Membrane</keyword>
<organism evidence="2 3">
    <name type="scientific">Hoylesella shahii DSM 15611 = JCM 12083</name>
    <dbReference type="NCBI Taxonomy" id="1122991"/>
    <lineage>
        <taxon>Bacteria</taxon>
        <taxon>Pseudomonadati</taxon>
        <taxon>Bacteroidota</taxon>
        <taxon>Bacteroidia</taxon>
        <taxon>Bacteroidales</taxon>
        <taxon>Prevotellaceae</taxon>
        <taxon>Hoylesella</taxon>
    </lineage>
</organism>
<accession>A0A318HZB2</accession>
<dbReference type="EMBL" id="QJJX01000005">
    <property type="protein sequence ID" value="PXX23663.1"/>
    <property type="molecule type" value="Genomic_DNA"/>
</dbReference>
<evidence type="ECO:0000313" key="3">
    <source>
        <dbReference type="Proteomes" id="UP000248314"/>
    </source>
</evidence>
<feature type="transmembrane region" description="Helical" evidence="1">
    <location>
        <begin position="60"/>
        <end position="80"/>
    </location>
</feature>
<dbReference type="STRING" id="1122991.GCA_000613445_00237"/>
<protein>
    <submittedName>
        <fullName evidence="2">Uncharacterized protein</fullName>
    </submittedName>
</protein>
<keyword evidence="1" id="KW-0812">Transmembrane</keyword>
<feature type="transmembrane region" description="Helical" evidence="1">
    <location>
        <begin position="31"/>
        <end position="48"/>
    </location>
</feature>
<reference evidence="2 3" key="1">
    <citation type="submission" date="2018-05" db="EMBL/GenBank/DDBJ databases">
        <title>Genomic Encyclopedia of Type Strains, Phase I: the one thousand microbial genomes (KMG-I) project.</title>
        <authorList>
            <person name="Kyrpides N."/>
        </authorList>
    </citation>
    <scope>NUCLEOTIDE SEQUENCE [LARGE SCALE GENOMIC DNA]</scope>
    <source>
        <strain evidence="2 3">DSM 15611</strain>
    </source>
</reference>
<name>A0A318HZB2_9BACT</name>
<evidence type="ECO:0000256" key="1">
    <source>
        <dbReference type="SAM" id="Phobius"/>
    </source>
</evidence>
<proteinExistence type="predicted"/>
<evidence type="ECO:0000313" key="2">
    <source>
        <dbReference type="EMBL" id="PXX23663.1"/>
    </source>
</evidence>
<keyword evidence="3" id="KW-1185">Reference proteome</keyword>
<comment type="caution">
    <text evidence="2">The sequence shown here is derived from an EMBL/GenBank/DDBJ whole genome shotgun (WGS) entry which is preliminary data.</text>
</comment>